<dbReference type="PANTHER" id="PTHR43606:SF1">
    <property type="entry name" value="PHOD-LIKE PHOSPHATASE METALLOPHOSPHATASE DOMAIN-CONTAINING PROTEIN"/>
    <property type="match status" value="1"/>
</dbReference>
<keyword evidence="2" id="KW-0732">Signal</keyword>
<evidence type="ECO:0000313" key="5">
    <source>
        <dbReference type="Proteomes" id="UP000181917"/>
    </source>
</evidence>
<evidence type="ECO:0000256" key="2">
    <source>
        <dbReference type="SAM" id="SignalP"/>
    </source>
</evidence>
<gene>
    <name evidence="4" type="ORF">SAMN04489742_2236</name>
</gene>
<dbReference type="RefSeq" id="WP_074700464.1">
    <property type="nucleotide sequence ID" value="NZ_CP018863.1"/>
</dbReference>
<dbReference type="CDD" id="cd07389">
    <property type="entry name" value="MPP_PhoD"/>
    <property type="match status" value="1"/>
</dbReference>
<evidence type="ECO:0000259" key="3">
    <source>
        <dbReference type="Pfam" id="PF09423"/>
    </source>
</evidence>
<dbReference type="SUPFAM" id="SSF56300">
    <property type="entry name" value="Metallo-dependent phosphatases"/>
    <property type="match status" value="1"/>
</dbReference>
<dbReference type="Gene3D" id="3.60.21.70">
    <property type="entry name" value="PhoD-like phosphatase"/>
    <property type="match status" value="1"/>
</dbReference>
<dbReference type="STRING" id="37928.SAMN04489742_2236"/>
<dbReference type="AlphaFoldDB" id="A0A1H1D2Y5"/>
<reference evidence="4 5" key="1">
    <citation type="submission" date="2016-10" db="EMBL/GenBank/DDBJ databases">
        <authorList>
            <person name="de Groot N.N."/>
        </authorList>
    </citation>
    <scope>NUCLEOTIDE SEQUENCE [LARGE SCALE GENOMIC DNA]</scope>
    <source>
        <strain evidence="4 5">DSM 20117</strain>
    </source>
</reference>
<dbReference type="Pfam" id="PF09423">
    <property type="entry name" value="PhoD"/>
    <property type="match status" value="1"/>
</dbReference>
<protein>
    <submittedName>
        <fullName evidence="4">Alkaline phosphatase D</fullName>
    </submittedName>
</protein>
<feature type="signal peptide" evidence="2">
    <location>
        <begin position="1"/>
        <end position="22"/>
    </location>
</feature>
<dbReference type="EMBL" id="FNKH01000002">
    <property type="protein sequence ID" value="SDQ70897.1"/>
    <property type="molecule type" value="Genomic_DNA"/>
</dbReference>
<dbReference type="Gene3D" id="2.60.40.380">
    <property type="entry name" value="Purple acid phosphatase-like, N-terminal"/>
    <property type="match status" value="1"/>
</dbReference>
<proteinExistence type="predicted"/>
<feature type="region of interest" description="Disordered" evidence="1">
    <location>
        <begin position="142"/>
        <end position="165"/>
    </location>
</feature>
<dbReference type="InterPro" id="IPR018946">
    <property type="entry name" value="PhoD-like_MPP"/>
</dbReference>
<name>A0A1H1D2Y5_9MICC</name>
<dbReference type="OrthoDB" id="3497025at2"/>
<keyword evidence="5" id="KW-1185">Reference proteome</keyword>
<dbReference type="Proteomes" id="UP000181917">
    <property type="component" value="Unassembled WGS sequence"/>
</dbReference>
<dbReference type="InterPro" id="IPR052900">
    <property type="entry name" value="Phospholipid_Metab_Enz"/>
</dbReference>
<organism evidence="4 5">
    <name type="scientific">Crystallibacter crystallopoietes</name>
    <dbReference type="NCBI Taxonomy" id="37928"/>
    <lineage>
        <taxon>Bacteria</taxon>
        <taxon>Bacillati</taxon>
        <taxon>Actinomycetota</taxon>
        <taxon>Actinomycetes</taxon>
        <taxon>Micrococcales</taxon>
        <taxon>Micrococcaceae</taxon>
        <taxon>Crystallibacter</taxon>
    </lineage>
</organism>
<dbReference type="InterPro" id="IPR029052">
    <property type="entry name" value="Metallo-depent_PP-like"/>
</dbReference>
<evidence type="ECO:0000256" key="1">
    <source>
        <dbReference type="SAM" id="MobiDB-lite"/>
    </source>
</evidence>
<dbReference type="InterPro" id="IPR006311">
    <property type="entry name" value="TAT_signal"/>
</dbReference>
<evidence type="ECO:0000313" key="4">
    <source>
        <dbReference type="EMBL" id="SDQ70897.1"/>
    </source>
</evidence>
<accession>A0A1H1D2Y5</accession>
<feature type="chain" id="PRO_5010219893" evidence="2">
    <location>
        <begin position="23"/>
        <end position="546"/>
    </location>
</feature>
<dbReference type="PROSITE" id="PS51318">
    <property type="entry name" value="TAT"/>
    <property type="match status" value="1"/>
</dbReference>
<dbReference type="InterPro" id="IPR038607">
    <property type="entry name" value="PhoD-like_sf"/>
</dbReference>
<dbReference type="PANTHER" id="PTHR43606">
    <property type="entry name" value="PHOSPHATASE, PUTATIVE (AFU_ORTHOLOGUE AFUA_6G08710)-RELATED"/>
    <property type="match status" value="1"/>
</dbReference>
<feature type="domain" description="PhoD-like phosphatase metallophosphatase" evidence="3">
    <location>
        <begin position="172"/>
        <end position="522"/>
    </location>
</feature>
<sequence length="546" mass="60120">MPEISRRSLVLGAFAAAGTVAAAGAAPASAVSRPSAGGAPLVRKRLTLPSGIATGDVTSRSAVLWSRASGPGRLIATLRTTDDDGRVLRGKGAFERVVRSGWATEASDFTAKFDARNLPSGSRFQLSLRFEDERGVPGEVVRGSFATPDAPGASGRGQGWGPRHQRGQSFVWTGDTAGQGWGINEEIGGMLGYRAMHETRPDFFIHCGDTIYADGPISAEVREPDGRIWKNLVTEEVSKVAETLNEYRGRHRYNMMDANLRAMYAEVPVIAQWDDHETHNNWWHGEVIDDPRYTVRDIDTLAARGRQAWQEYMPITDSRATRKGTTGFEPARIYRKIERGPQLDIFALDMRTYKGENTAGLEQKATSILGEEQLQWLIHEVKKSKATWKVISADLPLGIIVPDGKAQESIANNNDGAPLGRELELARLLKAFKDNRIKNVVWVTADVHYCAAHHYAPERAAFKDFDPFWEFVAGPINAGGFGPNEMDLTFGPEVVFSQAGYTNQSPRTGEAQFFGHVELDGDDVFTVSLRNARGAVLWSKTLHPER</sequence>
<dbReference type="KEGG" id="acry:AC20117_06225"/>